<evidence type="ECO:0000313" key="3">
    <source>
        <dbReference type="Proteomes" id="UP000663866"/>
    </source>
</evidence>
<reference evidence="2" key="1">
    <citation type="submission" date="2021-02" db="EMBL/GenBank/DDBJ databases">
        <authorList>
            <person name="Nowell W R."/>
        </authorList>
    </citation>
    <scope>NUCLEOTIDE SEQUENCE</scope>
</reference>
<feature type="region of interest" description="Disordered" evidence="1">
    <location>
        <begin position="1"/>
        <end position="25"/>
    </location>
</feature>
<comment type="caution">
    <text evidence="2">The sequence shown here is derived from an EMBL/GenBank/DDBJ whole genome shotgun (WGS) entry which is preliminary data.</text>
</comment>
<dbReference type="AlphaFoldDB" id="A0A821LCZ5"/>
<evidence type="ECO:0000313" key="2">
    <source>
        <dbReference type="EMBL" id="CAF4749037.1"/>
    </source>
</evidence>
<gene>
    <name evidence="2" type="ORF">OVN521_LOCUS50084</name>
</gene>
<organism evidence="2 3">
    <name type="scientific">Rotaria magnacalcarata</name>
    <dbReference type="NCBI Taxonomy" id="392030"/>
    <lineage>
        <taxon>Eukaryota</taxon>
        <taxon>Metazoa</taxon>
        <taxon>Spiralia</taxon>
        <taxon>Gnathifera</taxon>
        <taxon>Rotifera</taxon>
        <taxon>Eurotatoria</taxon>
        <taxon>Bdelloidea</taxon>
        <taxon>Philodinida</taxon>
        <taxon>Philodinidae</taxon>
        <taxon>Rotaria</taxon>
    </lineage>
</organism>
<protein>
    <submittedName>
        <fullName evidence="2">Uncharacterized protein</fullName>
    </submittedName>
</protein>
<keyword evidence="3" id="KW-1185">Reference proteome</keyword>
<evidence type="ECO:0000256" key="1">
    <source>
        <dbReference type="SAM" id="MobiDB-lite"/>
    </source>
</evidence>
<feature type="non-terminal residue" evidence="2">
    <location>
        <position position="71"/>
    </location>
</feature>
<name>A0A821LCZ5_9BILA</name>
<sequence>EPMYVKQHRRHHHHHHRRRHRSCTPECAPLPPIIIPIPMQEPAPPPPPLQITEYVQDIYPSAQYYNDQVPV</sequence>
<dbReference type="Proteomes" id="UP000663866">
    <property type="component" value="Unassembled WGS sequence"/>
</dbReference>
<feature type="non-terminal residue" evidence="2">
    <location>
        <position position="1"/>
    </location>
</feature>
<accession>A0A821LCZ5</accession>
<dbReference type="EMBL" id="CAJOBG010113320">
    <property type="protein sequence ID" value="CAF4749037.1"/>
    <property type="molecule type" value="Genomic_DNA"/>
</dbReference>
<feature type="compositionally biased region" description="Basic residues" evidence="1">
    <location>
        <begin position="1"/>
        <end position="22"/>
    </location>
</feature>
<proteinExistence type="predicted"/>